<evidence type="ECO:0008006" key="4">
    <source>
        <dbReference type="Google" id="ProtNLM"/>
    </source>
</evidence>
<protein>
    <recommendedName>
        <fullName evidence="4">Lipoprotein</fullName>
    </recommendedName>
</protein>
<sequence>MRKIYLIFLFYLTCMLLSCQTKQENPSGKKASIPLGTVSKISFEKALSHYGNPYKTEVFNNAKKGEVFPGIRAEIGKYYKSGIKIQIREAIWNKNDSIQIAVWYTKKQNLWMPFDSFEYNKFTDF</sequence>
<dbReference type="EMBL" id="JBHUDZ010000012">
    <property type="protein sequence ID" value="MFD1603397.1"/>
    <property type="molecule type" value="Genomic_DNA"/>
</dbReference>
<proteinExistence type="predicted"/>
<evidence type="ECO:0000256" key="1">
    <source>
        <dbReference type="SAM" id="SignalP"/>
    </source>
</evidence>
<keyword evidence="3" id="KW-1185">Reference proteome</keyword>
<comment type="caution">
    <text evidence="2">The sequence shown here is derived from an EMBL/GenBank/DDBJ whole genome shotgun (WGS) entry which is preliminary data.</text>
</comment>
<feature type="signal peptide" evidence="1">
    <location>
        <begin position="1"/>
        <end position="23"/>
    </location>
</feature>
<dbReference type="Proteomes" id="UP001597138">
    <property type="component" value="Unassembled WGS sequence"/>
</dbReference>
<gene>
    <name evidence="2" type="ORF">ACFSC2_11680</name>
</gene>
<reference evidence="3" key="1">
    <citation type="journal article" date="2019" name="Int. J. Syst. Evol. Microbiol.">
        <title>The Global Catalogue of Microorganisms (GCM) 10K type strain sequencing project: providing services to taxonomists for standard genome sequencing and annotation.</title>
        <authorList>
            <consortium name="The Broad Institute Genomics Platform"/>
            <consortium name="The Broad Institute Genome Sequencing Center for Infectious Disease"/>
            <person name="Wu L."/>
            <person name="Ma J."/>
        </authorList>
    </citation>
    <scope>NUCLEOTIDE SEQUENCE [LARGE SCALE GENOMIC DNA]</scope>
    <source>
        <strain evidence="3">CCUG 70865</strain>
    </source>
</reference>
<evidence type="ECO:0000313" key="2">
    <source>
        <dbReference type="EMBL" id="MFD1603397.1"/>
    </source>
</evidence>
<name>A0ABW4HEI3_9FLAO</name>
<feature type="chain" id="PRO_5046991045" description="Lipoprotein" evidence="1">
    <location>
        <begin position="24"/>
        <end position="125"/>
    </location>
</feature>
<accession>A0ABW4HEI3</accession>
<dbReference type="PROSITE" id="PS51257">
    <property type="entry name" value="PROKAR_LIPOPROTEIN"/>
    <property type="match status" value="1"/>
</dbReference>
<keyword evidence="1" id="KW-0732">Signal</keyword>
<evidence type="ECO:0000313" key="3">
    <source>
        <dbReference type="Proteomes" id="UP001597138"/>
    </source>
</evidence>
<organism evidence="2 3">
    <name type="scientific">Flavobacterium artemisiae</name>
    <dbReference type="NCBI Taxonomy" id="2126556"/>
    <lineage>
        <taxon>Bacteria</taxon>
        <taxon>Pseudomonadati</taxon>
        <taxon>Bacteroidota</taxon>
        <taxon>Flavobacteriia</taxon>
        <taxon>Flavobacteriales</taxon>
        <taxon>Flavobacteriaceae</taxon>
        <taxon>Flavobacterium</taxon>
    </lineage>
</organism>